<dbReference type="PANTHER" id="PTHR42939">
    <property type="entry name" value="ABC TRANSPORTER ATP-BINDING PROTEIN ALBC-RELATED"/>
    <property type="match status" value="1"/>
</dbReference>
<evidence type="ECO:0000256" key="2">
    <source>
        <dbReference type="ARBA" id="ARBA00022741"/>
    </source>
</evidence>
<evidence type="ECO:0000313" key="5">
    <source>
        <dbReference type="EMBL" id="EKU94340.1"/>
    </source>
</evidence>
<dbReference type="EMBL" id="AGXA01000002">
    <property type="protein sequence ID" value="EKU94340.1"/>
    <property type="molecule type" value="Genomic_DNA"/>
</dbReference>
<organism evidence="5 6">
    <name type="scientific">Alloiococcus otitis ATCC 51267</name>
    <dbReference type="NCBI Taxonomy" id="883081"/>
    <lineage>
        <taxon>Bacteria</taxon>
        <taxon>Bacillati</taxon>
        <taxon>Bacillota</taxon>
        <taxon>Bacilli</taxon>
        <taxon>Lactobacillales</taxon>
        <taxon>Carnobacteriaceae</taxon>
        <taxon>Alloiococcus</taxon>
    </lineage>
</organism>
<dbReference type="SUPFAM" id="SSF52540">
    <property type="entry name" value="P-loop containing nucleoside triphosphate hydrolases"/>
    <property type="match status" value="1"/>
</dbReference>
<dbReference type="PROSITE" id="PS50893">
    <property type="entry name" value="ABC_TRANSPORTER_2"/>
    <property type="match status" value="1"/>
</dbReference>
<dbReference type="CDD" id="cd03230">
    <property type="entry name" value="ABC_DR_subfamily_A"/>
    <property type="match status" value="1"/>
</dbReference>
<dbReference type="eggNOG" id="COG1131">
    <property type="taxonomic scope" value="Bacteria"/>
</dbReference>
<evidence type="ECO:0000313" key="6">
    <source>
        <dbReference type="Proteomes" id="UP000009875"/>
    </source>
</evidence>
<dbReference type="GO" id="GO:0005524">
    <property type="term" value="F:ATP binding"/>
    <property type="evidence" value="ECO:0007669"/>
    <property type="project" value="UniProtKB-KW"/>
</dbReference>
<dbReference type="RefSeq" id="WP_003776171.1">
    <property type="nucleotide sequence ID" value="NZ_JH992957.1"/>
</dbReference>
<dbReference type="Pfam" id="PF00005">
    <property type="entry name" value="ABC_tran"/>
    <property type="match status" value="1"/>
</dbReference>
<proteinExistence type="predicted"/>
<dbReference type="InterPro" id="IPR003439">
    <property type="entry name" value="ABC_transporter-like_ATP-bd"/>
</dbReference>
<keyword evidence="6" id="KW-1185">Reference proteome</keyword>
<evidence type="ECO:0000256" key="1">
    <source>
        <dbReference type="ARBA" id="ARBA00022448"/>
    </source>
</evidence>
<dbReference type="GO" id="GO:0016887">
    <property type="term" value="F:ATP hydrolysis activity"/>
    <property type="evidence" value="ECO:0007669"/>
    <property type="project" value="InterPro"/>
</dbReference>
<dbReference type="InterPro" id="IPR003593">
    <property type="entry name" value="AAA+_ATPase"/>
</dbReference>
<evidence type="ECO:0000256" key="3">
    <source>
        <dbReference type="ARBA" id="ARBA00022840"/>
    </source>
</evidence>
<reference evidence="5 6" key="1">
    <citation type="submission" date="2012-09" db="EMBL/GenBank/DDBJ databases">
        <title>The Genome Sequence of Alloiococcus otitis ATCC 51267.</title>
        <authorList>
            <consortium name="The Broad Institute Genome Sequencing Platform"/>
            <person name="Earl A."/>
            <person name="Ward D."/>
            <person name="Feldgarden M."/>
            <person name="Gevers D."/>
            <person name="Huys G."/>
            <person name="Walker B."/>
            <person name="Young S.K."/>
            <person name="Zeng Q."/>
            <person name="Gargeya S."/>
            <person name="Fitzgerald M."/>
            <person name="Haas B."/>
            <person name="Abouelleil A."/>
            <person name="Alvarado L."/>
            <person name="Arachchi H.M."/>
            <person name="Berlin A.M."/>
            <person name="Chapman S.B."/>
            <person name="Goldberg J."/>
            <person name="Griggs A."/>
            <person name="Gujja S."/>
            <person name="Hansen M."/>
            <person name="Howarth C."/>
            <person name="Imamovic A."/>
            <person name="Larimer J."/>
            <person name="McCowen C."/>
            <person name="Montmayeur A."/>
            <person name="Murphy C."/>
            <person name="Neiman D."/>
            <person name="Pearson M."/>
            <person name="Priest M."/>
            <person name="Roberts A."/>
            <person name="Saif S."/>
            <person name="Shea T."/>
            <person name="Sisk P."/>
            <person name="Sykes S."/>
            <person name="Wortman J."/>
            <person name="Nusbaum C."/>
            <person name="Birren B."/>
        </authorList>
    </citation>
    <scope>NUCLEOTIDE SEQUENCE [LARGE SCALE GENOMIC DNA]</scope>
    <source>
        <strain evidence="5 6">ATCC 51267</strain>
    </source>
</reference>
<dbReference type="InterPro" id="IPR051782">
    <property type="entry name" value="ABC_Transporter_VariousFunc"/>
</dbReference>
<keyword evidence="3" id="KW-0067">ATP-binding</keyword>
<name>K9EYT1_9LACT</name>
<dbReference type="AlphaFoldDB" id="K9EYT1"/>
<keyword evidence="1" id="KW-0813">Transport</keyword>
<dbReference type="InterPro" id="IPR027417">
    <property type="entry name" value="P-loop_NTPase"/>
</dbReference>
<dbReference type="STRING" id="883081.HMPREF9698_00068"/>
<accession>K9EYT1</accession>
<keyword evidence="2" id="KW-0547">Nucleotide-binding</keyword>
<comment type="caution">
    <text evidence="5">The sequence shown here is derived from an EMBL/GenBank/DDBJ whole genome shotgun (WGS) entry which is preliminary data.</text>
</comment>
<feature type="domain" description="ABC transporter" evidence="4">
    <location>
        <begin position="5"/>
        <end position="233"/>
    </location>
</feature>
<dbReference type="SMART" id="SM00382">
    <property type="entry name" value="AAA"/>
    <property type="match status" value="1"/>
</dbReference>
<dbReference type="HOGENOM" id="CLU_000604_1_2_9"/>
<sequence length="306" mass="34035">MTAILEMKEISKIFGEKKVLDQVNLRVPEKSIFGFVGKNGSGKTTTMNIILGLLEASGGEVFVCGEKVKYGETKTNRHIGYLPDVPAFYGYMTAKEYLRLCGEISGLHKTKRVEKSEELLDLVGLNDEHGKIMTFSRGMKQRLGLAQALINEPKLLICDEPSSALDPIGRKKILDILLSIKGKTTVLFSSHILSDIERVCDRVAFLDKGCIQVQGGIGDLLSRTSQNKYLVQFSSPKDCNRLDDFLRSGKEKVSIERDKTSLMINFANKQVGGTYLLDSFNQTGLVPLKFEKLEISLEDLFEEVVG</sequence>
<dbReference type="Proteomes" id="UP000009875">
    <property type="component" value="Unassembled WGS sequence"/>
</dbReference>
<dbReference type="Gene3D" id="3.40.50.300">
    <property type="entry name" value="P-loop containing nucleotide triphosphate hydrolases"/>
    <property type="match status" value="1"/>
</dbReference>
<dbReference type="PANTHER" id="PTHR42939:SF1">
    <property type="entry name" value="ABC TRANSPORTER ATP-BINDING PROTEIN ALBC-RELATED"/>
    <property type="match status" value="1"/>
</dbReference>
<gene>
    <name evidence="5" type="ORF">HMPREF9698_00068</name>
</gene>
<protein>
    <recommendedName>
        <fullName evidence="4">ABC transporter domain-containing protein</fullName>
    </recommendedName>
</protein>
<dbReference type="PATRIC" id="fig|883081.3.peg.68"/>
<evidence type="ECO:0000259" key="4">
    <source>
        <dbReference type="PROSITE" id="PS50893"/>
    </source>
</evidence>